<dbReference type="PANTHER" id="PTHR34873">
    <property type="entry name" value="SSR1766 PROTEIN"/>
    <property type="match status" value="1"/>
</dbReference>
<dbReference type="EMBL" id="PFBM01000021">
    <property type="protein sequence ID" value="PIR82160.1"/>
    <property type="molecule type" value="Genomic_DNA"/>
</dbReference>
<name>A0A2H0U737_9BACT</name>
<dbReference type="GO" id="GO:0004519">
    <property type="term" value="F:endonuclease activity"/>
    <property type="evidence" value="ECO:0007669"/>
    <property type="project" value="UniProtKB-KW"/>
</dbReference>
<dbReference type="Pfam" id="PF07927">
    <property type="entry name" value="HicA_toxin"/>
    <property type="match status" value="1"/>
</dbReference>
<evidence type="ECO:0000256" key="3">
    <source>
        <dbReference type="ARBA" id="ARBA00022722"/>
    </source>
</evidence>
<evidence type="ECO:0008006" key="10">
    <source>
        <dbReference type="Google" id="ProtNLM"/>
    </source>
</evidence>
<evidence type="ECO:0000256" key="4">
    <source>
        <dbReference type="ARBA" id="ARBA00022759"/>
    </source>
</evidence>
<dbReference type="Proteomes" id="UP000231379">
    <property type="component" value="Unassembled WGS sequence"/>
</dbReference>
<evidence type="ECO:0000313" key="8">
    <source>
        <dbReference type="EMBL" id="PIR82160.1"/>
    </source>
</evidence>
<keyword evidence="4" id="KW-0255">Endonuclease</keyword>
<evidence type="ECO:0000256" key="7">
    <source>
        <dbReference type="ARBA" id="ARBA00023016"/>
    </source>
</evidence>
<keyword evidence="5" id="KW-0378">Hydrolase</keyword>
<comment type="caution">
    <text evidence="8">The sequence shown here is derived from an EMBL/GenBank/DDBJ whole genome shotgun (WGS) entry which is preliminary data.</text>
</comment>
<keyword evidence="3" id="KW-0540">Nuclease</keyword>
<proteinExistence type="inferred from homology"/>
<evidence type="ECO:0000256" key="1">
    <source>
        <dbReference type="ARBA" id="ARBA00006620"/>
    </source>
</evidence>
<dbReference type="InterPro" id="IPR038570">
    <property type="entry name" value="HicA_sf"/>
</dbReference>
<dbReference type="Gene3D" id="3.30.920.30">
    <property type="entry name" value="Hypothetical protein"/>
    <property type="match status" value="1"/>
</dbReference>
<keyword evidence="2" id="KW-1277">Toxin-antitoxin system</keyword>
<protein>
    <recommendedName>
        <fullName evidence="10">Type II toxin-antitoxin system HicA family toxin</fullName>
    </recommendedName>
</protein>
<keyword evidence="6" id="KW-0694">RNA-binding</keyword>
<dbReference type="InterPro" id="IPR012933">
    <property type="entry name" value="HicA_mRNA_interferase"/>
</dbReference>
<dbReference type="SUPFAM" id="SSF54786">
    <property type="entry name" value="YcfA/nrd intein domain"/>
    <property type="match status" value="1"/>
</dbReference>
<comment type="similarity">
    <text evidence="1">Belongs to the HicA mRNA interferase family.</text>
</comment>
<dbReference type="PANTHER" id="PTHR34873:SF3">
    <property type="entry name" value="ADDICTION MODULE TOXIN, HICA FAMILY"/>
    <property type="match status" value="1"/>
</dbReference>
<evidence type="ECO:0000313" key="9">
    <source>
        <dbReference type="Proteomes" id="UP000231379"/>
    </source>
</evidence>
<dbReference type="GO" id="GO:0016787">
    <property type="term" value="F:hydrolase activity"/>
    <property type="evidence" value="ECO:0007669"/>
    <property type="project" value="UniProtKB-KW"/>
</dbReference>
<evidence type="ECO:0000256" key="2">
    <source>
        <dbReference type="ARBA" id="ARBA00022649"/>
    </source>
</evidence>
<evidence type="ECO:0000256" key="5">
    <source>
        <dbReference type="ARBA" id="ARBA00022801"/>
    </source>
</evidence>
<gene>
    <name evidence="8" type="ORF">COU20_03290</name>
</gene>
<evidence type="ECO:0000256" key="6">
    <source>
        <dbReference type="ARBA" id="ARBA00022884"/>
    </source>
</evidence>
<dbReference type="GO" id="GO:0003729">
    <property type="term" value="F:mRNA binding"/>
    <property type="evidence" value="ECO:0007669"/>
    <property type="project" value="InterPro"/>
</dbReference>
<dbReference type="AlphaFoldDB" id="A0A2H0U737"/>
<sequence>MTKRLPALRSREVIRALERAGFVTSRTSGSHCRLVHATDPGRKVTVPMHSGDVPRGTLRAIIAQAGLTVGEFVDLM</sequence>
<reference evidence="9" key="1">
    <citation type="submission" date="2017-09" db="EMBL/GenBank/DDBJ databases">
        <title>Depth-based differentiation of microbial function through sediment-hosted aquifers and enrichment of novel symbionts in the deep terrestrial subsurface.</title>
        <authorList>
            <person name="Probst A.J."/>
            <person name="Ladd B."/>
            <person name="Jarett J.K."/>
            <person name="Geller-Mcgrath D.E."/>
            <person name="Sieber C.M.K."/>
            <person name="Emerson J.B."/>
            <person name="Anantharaman K."/>
            <person name="Thomas B.C."/>
            <person name="Malmstrom R."/>
            <person name="Stieglmeier M."/>
            <person name="Klingl A."/>
            <person name="Woyke T."/>
            <person name="Ryan C.M."/>
            <person name="Banfield J.F."/>
        </authorList>
    </citation>
    <scope>NUCLEOTIDE SEQUENCE [LARGE SCALE GENOMIC DNA]</scope>
</reference>
<accession>A0A2H0U737</accession>
<organism evidence="8 9">
    <name type="scientific">Candidatus Kaiserbacteria bacterium CG10_big_fil_rev_8_21_14_0_10_59_10</name>
    <dbReference type="NCBI Taxonomy" id="1974612"/>
    <lineage>
        <taxon>Bacteria</taxon>
        <taxon>Candidatus Kaiseribacteriota</taxon>
    </lineage>
</organism>
<keyword evidence="7" id="KW-0346">Stress response</keyword>